<comment type="caution">
    <text evidence="3">The sequence shown here is derived from an EMBL/GenBank/DDBJ whole genome shotgun (WGS) entry which is preliminary data.</text>
</comment>
<dbReference type="PROSITE" id="PS50119">
    <property type="entry name" value="ZF_BBOX"/>
    <property type="match status" value="1"/>
</dbReference>
<keyword evidence="1" id="KW-0862">Zinc</keyword>
<keyword evidence="4" id="KW-1185">Reference proteome</keyword>
<proteinExistence type="predicted"/>
<dbReference type="GO" id="GO:0008270">
    <property type="term" value="F:zinc ion binding"/>
    <property type="evidence" value="ECO:0007669"/>
    <property type="project" value="UniProtKB-KW"/>
</dbReference>
<reference evidence="3" key="2">
    <citation type="submission" date="2020-11" db="EMBL/GenBank/DDBJ databases">
        <authorList>
            <person name="McCartney M.A."/>
            <person name="Auch B."/>
            <person name="Kono T."/>
            <person name="Mallez S."/>
            <person name="Becker A."/>
            <person name="Gohl D.M."/>
            <person name="Silverstein K.A.T."/>
            <person name="Koren S."/>
            <person name="Bechman K.B."/>
            <person name="Herman A."/>
            <person name="Abrahante J.E."/>
            <person name="Garbe J."/>
        </authorList>
    </citation>
    <scope>NUCLEOTIDE SEQUENCE</scope>
    <source>
        <strain evidence="3">Duluth1</strain>
        <tissue evidence="3">Whole animal</tissue>
    </source>
</reference>
<dbReference type="Gene3D" id="3.30.160.60">
    <property type="entry name" value="Classic Zinc Finger"/>
    <property type="match status" value="1"/>
</dbReference>
<gene>
    <name evidence="3" type="ORF">DPMN_002930</name>
</gene>
<evidence type="ECO:0000313" key="4">
    <source>
        <dbReference type="Proteomes" id="UP000828390"/>
    </source>
</evidence>
<reference evidence="3" key="1">
    <citation type="journal article" date="2019" name="bioRxiv">
        <title>The Genome of the Zebra Mussel, Dreissena polymorpha: A Resource for Invasive Species Research.</title>
        <authorList>
            <person name="McCartney M.A."/>
            <person name="Auch B."/>
            <person name="Kono T."/>
            <person name="Mallez S."/>
            <person name="Zhang Y."/>
            <person name="Obille A."/>
            <person name="Becker A."/>
            <person name="Abrahante J.E."/>
            <person name="Garbe J."/>
            <person name="Badalamenti J.P."/>
            <person name="Herman A."/>
            <person name="Mangelson H."/>
            <person name="Liachko I."/>
            <person name="Sullivan S."/>
            <person name="Sone E.D."/>
            <person name="Koren S."/>
            <person name="Silverstein K.A.T."/>
            <person name="Beckman K.B."/>
            <person name="Gohl D.M."/>
        </authorList>
    </citation>
    <scope>NUCLEOTIDE SEQUENCE</scope>
    <source>
        <strain evidence="3">Duluth1</strain>
        <tissue evidence="3">Whole animal</tissue>
    </source>
</reference>
<dbReference type="InterPro" id="IPR000315">
    <property type="entry name" value="Znf_B-box"/>
</dbReference>
<evidence type="ECO:0000256" key="1">
    <source>
        <dbReference type="PROSITE-ProRule" id="PRU00024"/>
    </source>
</evidence>
<protein>
    <recommendedName>
        <fullName evidence="2">B box-type domain-containing protein</fullName>
    </recommendedName>
</protein>
<evidence type="ECO:0000313" key="3">
    <source>
        <dbReference type="EMBL" id="KAH3879029.1"/>
    </source>
</evidence>
<keyword evidence="1" id="KW-0863">Zinc-finger</keyword>
<dbReference type="SUPFAM" id="SSF57845">
    <property type="entry name" value="B-box zinc-binding domain"/>
    <property type="match status" value="1"/>
</dbReference>
<evidence type="ECO:0000259" key="2">
    <source>
        <dbReference type="PROSITE" id="PS50119"/>
    </source>
</evidence>
<accession>A0A9D4RS72</accession>
<dbReference type="Proteomes" id="UP000828390">
    <property type="component" value="Unassembled WGS sequence"/>
</dbReference>
<feature type="domain" description="B box-type" evidence="2">
    <location>
        <begin position="69"/>
        <end position="103"/>
    </location>
</feature>
<dbReference type="EMBL" id="JAIWYP010000001">
    <property type="protein sequence ID" value="KAH3879029.1"/>
    <property type="molecule type" value="Genomic_DNA"/>
</dbReference>
<name>A0A9D4RS72_DREPO</name>
<organism evidence="3 4">
    <name type="scientific">Dreissena polymorpha</name>
    <name type="common">Zebra mussel</name>
    <name type="synonym">Mytilus polymorpha</name>
    <dbReference type="NCBI Taxonomy" id="45954"/>
    <lineage>
        <taxon>Eukaryota</taxon>
        <taxon>Metazoa</taxon>
        <taxon>Spiralia</taxon>
        <taxon>Lophotrochozoa</taxon>
        <taxon>Mollusca</taxon>
        <taxon>Bivalvia</taxon>
        <taxon>Autobranchia</taxon>
        <taxon>Heteroconchia</taxon>
        <taxon>Euheterodonta</taxon>
        <taxon>Imparidentia</taxon>
        <taxon>Neoheterodontei</taxon>
        <taxon>Myida</taxon>
        <taxon>Dreissenoidea</taxon>
        <taxon>Dreissenidae</taxon>
        <taxon>Dreissena</taxon>
    </lineage>
</organism>
<dbReference type="Pfam" id="PF00643">
    <property type="entry name" value="zf-B_box"/>
    <property type="match status" value="1"/>
</dbReference>
<keyword evidence="1" id="KW-0479">Metal-binding</keyword>
<sequence>MAAKYYCCTNCEEERSVEIDADFYCKTCLKYFCRRCINSHRQHGRWFYKKSPYGKDKIRKWPLSKKMETSLLTCDIHKIEQLTMYCPDHSQLCCSRCVELNHR</sequence>
<dbReference type="AlphaFoldDB" id="A0A9D4RS72"/>